<comment type="similarity">
    <text evidence="1">Belongs to the LysR transcriptional regulatory family.</text>
</comment>
<keyword evidence="2" id="KW-0805">Transcription regulation</keyword>
<dbReference type="SUPFAM" id="SSF46785">
    <property type="entry name" value="Winged helix' DNA-binding domain"/>
    <property type="match status" value="1"/>
</dbReference>
<accession>A0A1Y0IFJ7</accession>
<evidence type="ECO:0000256" key="4">
    <source>
        <dbReference type="ARBA" id="ARBA00023163"/>
    </source>
</evidence>
<gene>
    <name evidence="6" type="ORF">OLMES_5312</name>
</gene>
<evidence type="ECO:0000313" key="6">
    <source>
        <dbReference type="EMBL" id="ARU59292.1"/>
    </source>
</evidence>
<dbReference type="SUPFAM" id="SSF53850">
    <property type="entry name" value="Periplasmic binding protein-like II"/>
    <property type="match status" value="1"/>
</dbReference>
<keyword evidence="7" id="KW-1185">Reference proteome</keyword>
<keyword evidence="3" id="KW-0238">DNA-binding</keyword>
<feature type="domain" description="HTH lysR-type" evidence="5">
    <location>
        <begin position="12"/>
        <end position="69"/>
    </location>
</feature>
<dbReference type="Pfam" id="PF03466">
    <property type="entry name" value="LysR_substrate"/>
    <property type="match status" value="1"/>
</dbReference>
<dbReference type="RefSeq" id="WP_087463983.1">
    <property type="nucleotide sequence ID" value="NZ_CP021425.1"/>
</dbReference>
<dbReference type="GO" id="GO:0000976">
    <property type="term" value="F:transcription cis-regulatory region binding"/>
    <property type="evidence" value="ECO:0007669"/>
    <property type="project" value="TreeGrafter"/>
</dbReference>
<dbReference type="PANTHER" id="PTHR30126:SF5">
    <property type="entry name" value="HTH-TYPE TRANSCRIPTIONAL ACTIVATOR CMPR"/>
    <property type="match status" value="1"/>
</dbReference>
<dbReference type="PRINTS" id="PR00039">
    <property type="entry name" value="HTHLYSR"/>
</dbReference>
<sequence length="317" mass="35345">MPRNIQPLLNRLSFRQLQVFMTVSRLNSYSKAAEELGLTQPAVSAQIRQLDDALGQPLFDYVGKRLYRTQVGDELALATRNIFNEIERLQMEVAELQGSVRGELKLAAVSTAQSIVPRLLKGFLQQYPEVSIRVRVVNRAQALDRLQQNTDDLVIMGMVPSDRSLSFTPFLDNEMVAVIPAEHPFQKSPPTKIQTFLNQRLISREPGSGTRLALEAFCAEHRLGLKPYMELGSNDAVKHAVLAGLGVAVLPRVSIDAELKLGWLSIVPLAGFPLRRSWCTVHPRGKHQSPVALAFINYIQDNIPNMKAILSEHHSPS</sequence>
<reference evidence="6 7" key="1">
    <citation type="submission" date="2017-05" db="EMBL/GenBank/DDBJ databases">
        <title>Genomic insights into alkan degradation activity of Oleiphilus messinensis.</title>
        <authorList>
            <person name="Kozyavkin S.A."/>
            <person name="Slesarev A.I."/>
            <person name="Golyshin P.N."/>
            <person name="Korzhenkov A."/>
            <person name="Golyshina O.N."/>
            <person name="Toshchakov S.V."/>
        </authorList>
    </citation>
    <scope>NUCLEOTIDE SEQUENCE [LARGE SCALE GENOMIC DNA]</scope>
    <source>
        <strain evidence="6 7">ME102</strain>
    </source>
</reference>
<dbReference type="InterPro" id="IPR036390">
    <property type="entry name" value="WH_DNA-bd_sf"/>
</dbReference>
<dbReference type="AlphaFoldDB" id="A0A1Y0IFJ7"/>
<dbReference type="Gene3D" id="1.10.10.10">
    <property type="entry name" value="Winged helix-like DNA-binding domain superfamily/Winged helix DNA-binding domain"/>
    <property type="match status" value="1"/>
</dbReference>
<dbReference type="EMBL" id="CP021425">
    <property type="protein sequence ID" value="ARU59292.1"/>
    <property type="molecule type" value="Genomic_DNA"/>
</dbReference>
<dbReference type="PANTHER" id="PTHR30126">
    <property type="entry name" value="HTH-TYPE TRANSCRIPTIONAL REGULATOR"/>
    <property type="match status" value="1"/>
</dbReference>
<proteinExistence type="inferred from homology"/>
<dbReference type="Pfam" id="PF00126">
    <property type="entry name" value="HTH_1"/>
    <property type="match status" value="1"/>
</dbReference>
<evidence type="ECO:0000313" key="7">
    <source>
        <dbReference type="Proteomes" id="UP000196027"/>
    </source>
</evidence>
<dbReference type="InterPro" id="IPR005119">
    <property type="entry name" value="LysR_subst-bd"/>
</dbReference>
<dbReference type="InterPro" id="IPR036388">
    <property type="entry name" value="WH-like_DNA-bd_sf"/>
</dbReference>
<keyword evidence="4" id="KW-0804">Transcription</keyword>
<name>A0A1Y0IFJ7_9GAMM</name>
<dbReference type="KEGG" id="ome:OLMES_5312"/>
<evidence type="ECO:0000256" key="2">
    <source>
        <dbReference type="ARBA" id="ARBA00023015"/>
    </source>
</evidence>
<dbReference type="Proteomes" id="UP000196027">
    <property type="component" value="Chromosome"/>
</dbReference>
<dbReference type="Gene3D" id="3.40.190.290">
    <property type="match status" value="1"/>
</dbReference>
<dbReference type="PROSITE" id="PS50931">
    <property type="entry name" value="HTH_LYSR"/>
    <property type="match status" value="1"/>
</dbReference>
<protein>
    <submittedName>
        <fullName evidence="6">LysR family transcriptional regulator</fullName>
    </submittedName>
</protein>
<dbReference type="InterPro" id="IPR000847">
    <property type="entry name" value="LysR_HTH_N"/>
</dbReference>
<dbReference type="GO" id="GO:0003700">
    <property type="term" value="F:DNA-binding transcription factor activity"/>
    <property type="evidence" value="ECO:0007669"/>
    <property type="project" value="InterPro"/>
</dbReference>
<dbReference type="OrthoDB" id="9785745at2"/>
<evidence type="ECO:0000256" key="3">
    <source>
        <dbReference type="ARBA" id="ARBA00023125"/>
    </source>
</evidence>
<evidence type="ECO:0000256" key="1">
    <source>
        <dbReference type="ARBA" id="ARBA00009437"/>
    </source>
</evidence>
<organism evidence="6 7">
    <name type="scientific">Oleiphilus messinensis</name>
    <dbReference type="NCBI Taxonomy" id="141451"/>
    <lineage>
        <taxon>Bacteria</taxon>
        <taxon>Pseudomonadati</taxon>
        <taxon>Pseudomonadota</taxon>
        <taxon>Gammaproteobacteria</taxon>
        <taxon>Oceanospirillales</taxon>
        <taxon>Oleiphilaceae</taxon>
        <taxon>Oleiphilus</taxon>
    </lineage>
</organism>
<evidence type="ECO:0000259" key="5">
    <source>
        <dbReference type="PROSITE" id="PS50931"/>
    </source>
</evidence>